<sequence>MKKITLFTLFLFFCWQSYCQINPIAATGYNEDVIANGVGTMQSSTSISIDDANFCFLSEDWKLNVGDGNITVGLPTSGEIESNVTTGLTYQIPTAGSPYEGNNSLRVSLSGASNSKTLTITTPESYSNLYFLVTSGSGVSTADAIVNFTDGSTQTFTGLSIPDWYGTGLPIELSGIGRGDRSNNNVETPSNNPKIFQLNLSIEPNNQTKLVESVEFIKNNIGGSVINVFAISGEEANDCVPPFDIQIENITLNTADVIWDSVDGITEWEIEYGSVGFTLGTGMVVQDNNAMGETLQNLNPATSYEVYVKSICISDSESNYVGPVVFDTPICDPSNQCNYKFILTDSYGDGWNGNSMNILQNDILVTTLQLGSGQEYEEILVPICDGVNFELYWNSGGSFGYEVGIEILDPSNNSIYFMEPNTGSANSSLYTSTGACPEPPANDDIINAIDLVLNASCAEDIYSNTLATTENFEPIASCFEPIDTIDNSVWFTFTAPENGAVNITTDIAPSDFDSQIAVYESPSDINDLSTLTGELTCNQNISEENTASNILLTGLVEGEVYYIQVDGHNQVQGTFCINVNTVACPDPTDITIFNVTGETAEVVWVSNGIETEWQVEYGPEGFVPGTGELIFDNDNDLGVFITDLEIDTDYDVYVSAICNNALSNSVGPISFTTPPCPNDIEVINDEALCGAIVTYNTPQSAPGGPSGNLLINGDANDGLNGWTIDQNGGSGWTAINGEFVTSYTTCSKSQIINLSSVGFTDAQMDDSPEITISEDYRGVSSDPNDIYFLNVELRDEGGNVIESFSTGNITTSVNTQTVTHTFTGYGAGVRNIYFQHGGDDAEGWTGNFGSAMNNGQVLVNLPTINVEQIDGLASGQEFPVGTTTNTFEITQGNSIPTTCTFNVTVLDVEIPNAISNDITIELDDNLTVNLVPDDIDAGSTDNCEILSRSLNITSLNCNDLGENEIIMTVTDVNGNSNTVSSIITLVDPNEYCELNVGRNSLLSLKVFPNPIGPEFFIDSNSKIIDKVEVYDVNGRKLKSFTVNSSNLFKGDISQLSSGIYFLKIYSENQNITKQVIKK</sequence>
<dbReference type="PROSITE" id="PS50853">
    <property type="entry name" value="FN3"/>
    <property type="match status" value="2"/>
</dbReference>
<feature type="domain" description="Fibronectin type-III" evidence="3">
    <location>
        <begin position="586"/>
        <end position="676"/>
    </location>
</feature>
<feature type="chain" id="PRO_5015882095" evidence="2">
    <location>
        <begin position="20"/>
        <end position="1078"/>
    </location>
</feature>
<dbReference type="InterPro" id="IPR007397">
    <property type="entry name" value="F-box-assoc_dom"/>
</dbReference>
<accession>A0A2W7I3I2</accession>
<dbReference type="PANTHER" id="PTHR12125">
    <property type="entry name" value="F-BOX ONLY PROTEIN 6-LIKE PROTEIN"/>
    <property type="match status" value="1"/>
</dbReference>
<dbReference type="RefSeq" id="WP_111541434.1">
    <property type="nucleotide sequence ID" value="NZ_QKYV01000005.1"/>
</dbReference>
<dbReference type="GO" id="GO:0006516">
    <property type="term" value="P:glycoprotein catabolic process"/>
    <property type="evidence" value="ECO:0007669"/>
    <property type="project" value="TreeGrafter"/>
</dbReference>
<dbReference type="GO" id="GO:0061630">
    <property type="term" value="F:ubiquitin protein ligase activity"/>
    <property type="evidence" value="ECO:0007669"/>
    <property type="project" value="TreeGrafter"/>
</dbReference>
<dbReference type="Pfam" id="PF04300">
    <property type="entry name" value="FBA"/>
    <property type="match status" value="1"/>
</dbReference>
<comment type="caution">
    <text evidence="5">The sequence shown here is derived from an EMBL/GenBank/DDBJ whole genome shotgun (WGS) entry which is preliminary data.</text>
</comment>
<organism evidence="5 6">
    <name type="scientific">Mesonia algae</name>
    <dbReference type="NCBI Taxonomy" id="213248"/>
    <lineage>
        <taxon>Bacteria</taxon>
        <taxon>Pseudomonadati</taxon>
        <taxon>Bacteroidota</taxon>
        <taxon>Flavobacteriia</taxon>
        <taxon>Flavobacteriales</taxon>
        <taxon>Flavobacteriaceae</taxon>
        <taxon>Mesonia</taxon>
    </lineage>
</organism>
<dbReference type="SUPFAM" id="SSF49785">
    <property type="entry name" value="Galactose-binding domain-like"/>
    <property type="match status" value="1"/>
</dbReference>
<feature type="domain" description="FBA" evidence="4">
    <location>
        <begin position="690"/>
        <end position="861"/>
    </location>
</feature>
<dbReference type="InterPro" id="IPR003961">
    <property type="entry name" value="FN3_dom"/>
</dbReference>
<evidence type="ECO:0000313" key="5">
    <source>
        <dbReference type="EMBL" id="PZW39795.1"/>
    </source>
</evidence>
<dbReference type="SMART" id="SM01198">
    <property type="entry name" value="FBA"/>
    <property type="match status" value="1"/>
</dbReference>
<dbReference type="Pfam" id="PF18962">
    <property type="entry name" value="Por_Secre_tail"/>
    <property type="match status" value="1"/>
</dbReference>
<dbReference type="GO" id="GO:0036503">
    <property type="term" value="P:ERAD pathway"/>
    <property type="evidence" value="ECO:0007669"/>
    <property type="project" value="TreeGrafter"/>
</dbReference>
<dbReference type="PROSITE" id="PS51114">
    <property type="entry name" value="FBA"/>
    <property type="match status" value="1"/>
</dbReference>
<feature type="domain" description="Fibronectin type-III" evidence="3">
    <location>
        <begin position="241"/>
        <end position="331"/>
    </location>
</feature>
<dbReference type="AlphaFoldDB" id="A0A2W7I3I2"/>
<dbReference type="InterPro" id="IPR039752">
    <property type="entry name" value="F-box_only"/>
</dbReference>
<proteinExistence type="predicted"/>
<dbReference type="Gene3D" id="2.60.120.380">
    <property type="match status" value="1"/>
</dbReference>
<evidence type="ECO:0000256" key="1">
    <source>
        <dbReference type="ARBA" id="ARBA00022729"/>
    </source>
</evidence>
<dbReference type="CDD" id="cd00063">
    <property type="entry name" value="FN3"/>
    <property type="match status" value="2"/>
</dbReference>
<dbReference type="Proteomes" id="UP000249542">
    <property type="component" value="Unassembled WGS sequence"/>
</dbReference>
<evidence type="ECO:0000259" key="3">
    <source>
        <dbReference type="PROSITE" id="PS50853"/>
    </source>
</evidence>
<dbReference type="PANTHER" id="PTHR12125:SF5">
    <property type="entry name" value="F-BOX DOMAIN-CONTAINING PROTEIN"/>
    <property type="match status" value="1"/>
</dbReference>
<dbReference type="GO" id="GO:0019005">
    <property type="term" value="C:SCF ubiquitin ligase complex"/>
    <property type="evidence" value="ECO:0007669"/>
    <property type="project" value="TreeGrafter"/>
</dbReference>
<dbReference type="SUPFAM" id="SSF49265">
    <property type="entry name" value="Fibronectin type III"/>
    <property type="match status" value="1"/>
</dbReference>
<dbReference type="InterPro" id="IPR036116">
    <property type="entry name" value="FN3_sf"/>
</dbReference>
<gene>
    <name evidence="5" type="ORF">LX95_02160</name>
</gene>
<dbReference type="GO" id="GO:0031146">
    <property type="term" value="P:SCF-dependent proteasomal ubiquitin-dependent protein catabolic process"/>
    <property type="evidence" value="ECO:0007669"/>
    <property type="project" value="TreeGrafter"/>
</dbReference>
<feature type="signal peptide" evidence="2">
    <location>
        <begin position="1"/>
        <end position="19"/>
    </location>
</feature>
<reference evidence="5 6" key="1">
    <citation type="submission" date="2018-06" db="EMBL/GenBank/DDBJ databases">
        <title>Genomic Encyclopedia of Archaeal and Bacterial Type Strains, Phase II (KMG-II): from individual species to whole genera.</title>
        <authorList>
            <person name="Goeker M."/>
        </authorList>
    </citation>
    <scope>NUCLEOTIDE SEQUENCE [LARGE SCALE GENOMIC DNA]</scope>
    <source>
        <strain evidence="5 6">DSM 15361</strain>
    </source>
</reference>
<dbReference type="NCBIfam" id="TIGR04183">
    <property type="entry name" value="Por_Secre_tail"/>
    <property type="match status" value="1"/>
</dbReference>
<dbReference type="EMBL" id="QKYV01000005">
    <property type="protein sequence ID" value="PZW39795.1"/>
    <property type="molecule type" value="Genomic_DNA"/>
</dbReference>
<dbReference type="Gene3D" id="2.60.120.260">
    <property type="entry name" value="Galactose-binding domain-like"/>
    <property type="match status" value="1"/>
</dbReference>
<keyword evidence="1 2" id="KW-0732">Signal</keyword>
<evidence type="ECO:0000313" key="6">
    <source>
        <dbReference type="Proteomes" id="UP000249542"/>
    </source>
</evidence>
<name>A0A2W7I3I2_9FLAO</name>
<dbReference type="InterPro" id="IPR008979">
    <property type="entry name" value="Galactose-bd-like_sf"/>
</dbReference>
<dbReference type="SMART" id="SM00060">
    <property type="entry name" value="FN3"/>
    <property type="match status" value="3"/>
</dbReference>
<dbReference type="InterPro" id="IPR026444">
    <property type="entry name" value="Secre_tail"/>
</dbReference>
<protein>
    <submittedName>
        <fullName evidence="5">Putative secreted protein (Por secretion system target)</fullName>
    </submittedName>
</protein>
<keyword evidence="6" id="KW-1185">Reference proteome</keyword>
<dbReference type="Gene3D" id="2.60.40.10">
    <property type="entry name" value="Immunoglobulins"/>
    <property type="match status" value="2"/>
</dbReference>
<evidence type="ECO:0000256" key="2">
    <source>
        <dbReference type="SAM" id="SignalP"/>
    </source>
</evidence>
<dbReference type="GO" id="GO:0005737">
    <property type="term" value="C:cytoplasm"/>
    <property type="evidence" value="ECO:0007669"/>
    <property type="project" value="TreeGrafter"/>
</dbReference>
<evidence type="ECO:0000259" key="4">
    <source>
        <dbReference type="PROSITE" id="PS51114"/>
    </source>
</evidence>
<dbReference type="InterPro" id="IPR013783">
    <property type="entry name" value="Ig-like_fold"/>
</dbReference>